<dbReference type="Gene3D" id="3.40.50.300">
    <property type="entry name" value="P-loop containing nucleotide triphosphate hydrolases"/>
    <property type="match status" value="1"/>
</dbReference>
<proteinExistence type="predicted"/>
<dbReference type="Proteomes" id="UP000198304">
    <property type="component" value="Unassembled WGS sequence"/>
</dbReference>
<evidence type="ECO:0000259" key="5">
    <source>
        <dbReference type="SMART" id="SM00534"/>
    </source>
</evidence>
<reference evidence="6 7" key="1">
    <citation type="submission" date="2017-06" db="EMBL/GenBank/DDBJ databases">
        <authorList>
            <person name="Kim H.J."/>
            <person name="Triplett B.A."/>
        </authorList>
    </citation>
    <scope>NUCLEOTIDE SEQUENCE [LARGE SCALE GENOMIC DNA]</scope>
    <source>
        <strain evidence="6 7">SCA</strain>
    </source>
</reference>
<dbReference type="EMBL" id="FZOJ01000019">
    <property type="protein sequence ID" value="SNS75257.1"/>
    <property type="molecule type" value="Genomic_DNA"/>
</dbReference>
<accession>A0A239H1J5</accession>
<keyword evidence="4" id="KW-0472">Membrane</keyword>
<dbReference type="InterPro" id="IPR045076">
    <property type="entry name" value="MutS"/>
</dbReference>
<dbReference type="CDD" id="cd03283">
    <property type="entry name" value="ABC_MutS-like"/>
    <property type="match status" value="1"/>
</dbReference>
<dbReference type="AlphaFoldDB" id="A0A239H1J5"/>
<dbReference type="InterPro" id="IPR027417">
    <property type="entry name" value="P-loop_NTPase"/>
</dbReference>
<feature type="domain" description="DNA mismatch repair proteins mutS family" evidence="5">
    <location>
        <begin position="402"/>
        <end position="579"/>
    </location>
</feature>
<dbReference type="GO" id="GO:0030983">
    <property type="term" value="F:mismatched DNA binding"/>
    <property type="evidence" value="ECO:0007669"/>
    <property type="project" value="InterPro"/>
</dbReference>
<dbReference type="InterPro" id="IPR036187">
    <property type="entry name" value="DNA_mismatch_repair_MutS_sf"/>
</dbReference>
<keyword evidence="1" id="KW-0547">Nucleotide-binding</keyword>
<gene>
    <name evidence="6" type="ORF">SAMN05446037_101973</name>
</gene>
<dbReference type="GO" id="GO:0005524">
    <property type="term" value="F:ATP binding"/>
    <property type="evidence" value="ECO:0007669"/>
    <property type="project" value="UniProtKB-KW"/>
</dbReference>
<keyword evidence="2" id="KW-0067">ATP-binding</keyword>
<evidence type="ECO:0000256" key="2">
    <source>
        <dbReference type="ARBA" id="ARBA00022840"/>
    </source>
</evidence>
<dbReference type="PANTHER" id="PTHR11361">
    <property type="entry name" value="DNA MISMATCH REPAIR PROTEIN MUTS FAMILY MEMBER"/>
    <property type="match status" value="1"/>
</dbReference>
<dbReference type="SMART" id="SM00534">
    <property type="entry name" value="MUTSac"/>
    <property type="match status" value="1"/>
</dbReference>
<feature type="transmembrane region" description="Helical" evidence="4">
    <location>
        <begin position="33"/>
        <end position="52"/>
    </location>
</feature>
<protein>
    <submittedName>
        <fullName evidence="6">MutS domain III</fullName>
    </submittedName>
</protein>
<feature type="transmembrane region" description="Helical" evidence="4">
    <location>
        <begin position="220"/>
        <end position="237"/>
    </location>
</feature>
<evidence type="ECO:0000313" key="7">
    <source>
        <dbReference type="Proteomes" id="UP000198304"/>
    </source>
</evidence>
<dbReference type="InterPro" id="IPR000432">
    <property type="entry name" value="DNA_mismatch_repair_MutS_C"/>
</dbReference>
<evidence type="ECO:0000256" key="3">
    <source>
        <dbReference type="ARBA" id="ARBA00023125"/>
    </source>
</evidence>
<dbReference type="GO" id="GO:0005829">
    <property type="term" value="C:cytosol"/>
    <property type="evidence" value="ECO:0007669"/>
    <property type="project" value="TreeGrafter"/>
</dbReference>
<dbReference type="SUPFAM" id="SSF52540">
    <property type="entry name" value="P-loop containing nucleoside triphosphate hydrolases"/>
    <property type="match status" value="1"/>
</dbReference>
<sequence>MEKTINSIGNWRLTAAVAGIVVATFAYRIELYYLFWSALIIFSALFIYLVIVHHRVRKFYKYVAAILKINDNSIKRLKGEWVDFQDIGEEFRDEGHEFSQDLDILGRGSLFQWITTANTNFGRKKLKEILTKPCHNFHKLSEKQEAMNELGNKRWWRQKYQAEAMQIVEEMRDEQKLLAYMNSDNRFYARRDMIFIIRILPMITILTFLLAFGIRVIPKIIPVLAVLVHIVLLLLGLKERNKALKTIFTYQRNIKVYGKMLGHFEKTNFTSKYLRNLKDEIKNQERLLAFQQLKKLEKLVDSISNRGNMLFLPINIILLWDYQCMIALERWKHHSGHLIERWLKTLGEMEALSSLAMISFDYPHWAIPKFTSEASVLRARDLGHPLLTNKQVHNDLIIEEPKRILLITGSNMSGKSTLLRTAGINLVLAYAGAPVCAQQFECSFMRLFSCMRVSDNLEKSISSFYAELLRIKEIVKAAEEDRQVFFLLDEIFKGTNSHDRHLGAKMLINKLCKQNAIGLVSTHDLELGELEKESNGKVVNYHFQEYYKEDEIFFDYKLRRGVSTTRNALYLMKMAGIEN</sequence>
<keyword evidence="7" id="KW-1185">Reference proteome</keyword>
<feature type="transmembrane region" description="Helical" evidence="4">
    <location>
        <begin position="9"/>
        <end position="27"/>
    </location>
</feature>
<evidence type="ECO:0000313" key="6">
    <source>
        <dbReference type="EMBL" id="SNS75257.1"/>
    </source>
</evidence>
<keyword evidence="3" id="KW-0238">DNA-binding</keyword>
<organism evidence="6 7">
    <name type="scientific">Anaerovirgula multivorans</name>
    <dbReference type="NCBI Taxonomy" id="312168"/>
    <lineage>
        <taxon>Bacteria</taxon>
        <taxon>Bacillati</taxon>
        <taxon>Bacillota</taxon>
        <taxon>Clostridia</taxon>
        <taxon>Peptostreptococcales</taxon>
        <taxon>Natronincolaceae</taxon>
        <taxon>Anaerovirgula</taxon>
    </lineage>
</organism>
<dbReference type="RefSeq" id="WP_242975168.1">
    <property type="nucleotide sequence ID" value="NZ_FZOJ01000019.1"/>
</dbReference>
<feature type="transmembrane region" description="Helical" evidence="4">
    <location>
        <begin position="195"/>
        <end position="214"/>
    </location>
</feature>
<dbReference type="GO" id="GO:0006298">
    <property type="term" value="P:mismatch repair"/>
    <property type="evidence" value="ECO:0007669"/>
    <property type="project" value="InterPro"/>
</dbReference>
<dbReference type="PANTHER" id="PTHR11361:SF99">
    <property type="entry name" value="DNA MISMATCH REPAIR PROTEIN"/>
    <property type="match status" value="1"/>
</dbReference>
<dbReference type="Pfam" id="PF00488">
    <property type="entry name" value="MutS_V"/>
    <property type="match status" value="1"/>
</dbReference>
<evidence type="ECO:0000256" key="1">
    <source>
        <dbReference type="ARBA" id="ARBA00022741"/>
    </source>
</evidence>
<dbReference type="Gene3D" id="1.10.1420.10">
    <property type="match status" value="1"/>
</dbReference>
<dbReference type="SUPFAM" id="SSF48334">
    <property type="entry name" value="DNA repair protein MutS, domain III"/>
    <property type="match status" value="1"/>
</dbReference>
<dbReference type="GO" id="GO:0140664">
    <property type="term" value="F:ATP-dependent DNA damage sensor activity"/>
    <property type="evidence" value="ECO:0007669"/>
    <property type="project" value="InterPro"/>
</dbReference>
<name>A0A239H1J5_9FIRM</name>
<keyword evidence="4" id="KW-1133">Transmembrane helix</keyword>
<keyword evidence="4" id="KW-0812">Transmembrane</keyword>
<evidence type="ECO:0000256" key="4">
    <source>
        <dbReference type="SAM" id="Phobius"/>
    </source>
</evidence>